<keyword evidence="5" id="KW-1185">Reference proteome</keyword>
<name>A0A543CYX3_9PSEU</name>
<dbReference type="RefSeq" id="WP_142063610.1">
    <property type="nucleotide sequence ID" value="NZ_VFPA01000007.1"/>
</dbReference>
<dbReference type="InterPro" id="IPR051052">
    <property type="entry name" value="Diverse_substrate_MTase"/>
</dbReference>
<feature type="domain" description="Methyltransferase" evidence="3">
    <location>
        <begin position="41"/>
        <end position="135"/>
    </location>
</feature>
<dbReference type="Proteomes" id="UP000315677">
    <property type="component" value="Unassembled WGS sequence"/>
</dbReference>
<protein>
    <submittedName>
        <fullName evidence="4">Methyltransferase family protein</fullName>
    </submittedName>
</protein>
<dbReference type="AlphaFoldDB" id="A0A543CYX3"/>
<evidence type="ECO:0000256" key="1">
    <source>
        <dbReference type="ARBA" id="ARBA00022603"/>
    </source>
</evidence>
<keyword evidence="2 4" id="KW-0808">Transferase</keyword>
<dbReference type="EMBL" id="VFPA01000007">
    <property type="protein sequence ID" value="TQM02088.1"/>
    <property type="molecule type" value="Genomic_DNA"/>
</dbReference>
<keyword evidence="1 4" id="KW-0489">Methyltransferase</keyword>
<sequence>MTPPAIRFDAAADTYDDDPHHLGIARELVDGLRTAARPRLVVDVATGTGFAAFAALEALDPQHVVAVDVSARMLERAAAKAPAGDPDGRIEWREAPAVPLELPDGAADVVLCASALHLIGATAPPEWRRVLRPGGRAAFSIPVAADFQPSPEFREALPSDLAVPADEAGAEHIARAAGLVPVAVRRTAPVSAERPRRSFLVWAQVPR</sequence>
<dbReference type="SUPFAM" id="SSF53335">
    <property type="entry name" value="S-adenosyl-L-methionine-dependent methyltransferases"/>
    <property type="match status" value="1"/>
</dbReference>
<dbReference type="Pfam" id="PF13649">
    <property type="entry name" value="Methyltransf_25"/>
    <property type="match status" value="1"/>
</dbReference>
<gene>
    <name evidence="4" type="ORF">FB558_7949</name>
</gene>
<accession>A0A543CYX3</accession>
<evidence type="ECO:0000259" key="3">
    <source>
        <dbReference type="Pfam" id="PF13649"/>
    </source>
</evidence>
<dbReference type="OrthoDB" id="65624at2"/>
<dbReference type="PANTHER" id="PTHR44942">
    <property type="entry name" value="METHYLTRANSF_11 DOMAIN-CONTAINING PROTEIN"/>
    <property type="match status" value="1"/>
</dbReference>
<evidence type="ECO:0000313" key="5">
    <source>
        <dbReference type="Proteomes" id="UP000315677"/>
    </source>
</evidence>
<dbReference type="Gene3D" id="3.40.50.150">
    <property type="entry name" value="Vaccinia Virus protein VP39"/>
    <property type="match status" value="1"/>
</dbReference>
<comment type="caution">
    <text evidence="4">The sequence shown here is derived from an EMBL/GenBank/DDBJ whole genome shotgun (WGS) entry which is preliminary data.</text>
</comment>
<evidence type="ECO:0000313" key="4">
    <source>
        <dbReference type="EMBL" id="TQM02088.1"/>
    </source>
</evidence>
<dbReference type="GO" id="GO:0032259">
    <property type="term" value="P:methylation"/>
    <property type="evidence" value="ECO:0007669"/>
    <property type="project" value="UniProtKB-KW"/>
</dbReference>
<dbReference type="PANTHER" id="PTHR44942:SF4">
    <property type="entry name" value="METHYLTRANSFERASE TYPE 11 DOMAIN-CONTAINING PROTEIN"/>
    <property type="match status" value="1"/>
</dbReference>
<dbReference type="InterPro" id="IPR041698">
    <property type="entry name" value="Methyltransf_25"/>
</dbReference>
<evidence type="ECO:0000256" key="2">
    <source>
        <dbReference type="ARBA" id="ARBA00022679"/>
    </source>
</evidence>
<dbReference type="InterPro" id="IPR029063">
    <property type="entry name" value="SAM-dependent_MTases_sf"/>
</dbReference>
<organism evidence="4 5">
    <name type="scientific">Pseudonocardia kunmingensis</name>
    <dbReference type="NCBI Taxonomy" id="630975"/>
    <lineage>
        <taxon>Bacteria</taxon>
        <taxon>Bacillati</taxon>
        <taxon>Actinomycetota</taxon>
        <taxon>Actinomycetes</taxon>
        <taxon>Pseudonocardiales</taxon>
        <taxon>Pseudonocardiaceae</taxon>
        <taxon>Pseudonocardia</taxon>
    </lineage>
</organism>
<proteinExistence type="predicted"/>
<reference evidence="4 5" key="1">
    <citation type="submission" date="2019-06" db="EMBL/GenBank/DDBJ databases">
        <title>Sequencing the genomes of 1000 actinobacteria strains.</title>
        <authorList>
            <person name="Klenk H.-P."/>
        </authorList>
    </citation>
    <scope>NUCLEOTIDE SEQUENCE [LARGE SCALE GENOMIC DNA]</scope>
    <source>
        <strain evidence="4 5">DSM 45301</strain>
    </source>
</reference>
<dbReference type="CDD" id="cd02440">
    <property type="entry name" value="AdoMet_MTases"/>
    <property type="match status" value="1"/>
</dbReference>
<dbReference type="GO" id="GO:0008168">
    <property type="term" value="F:methyltransferase activity"/>
    <property type="evidence" value="ECO:0007669"/>
    <property type="project" value="UniProtKB-KW"/>
</dbReference>